<evidence type="ECO:0000313" key="2">
    <source>
        <dbReference type="EMBL" id="QND70666.1"/>
    </source>
</evidence>
<protein>
    <submittedName>
        <fullName evidence="2">VOC family protein</fullName>
    </submittedName>
</protein>
<dbReference type="EMBL" id="CP050292">
    <property type="protein sequence ID" value="QND70666.1"/>
    <property type="molecule type" value="Genomic_DNA"/>
</dbReference>
<dbReference type="PANTHER" id="PTHR35006:SF4">
    <property type="entry name" value="BLR7706 PROTEIN"/>
    <property type="match status" value="1"/>
</dbReference>
<evidence type="ECO:0000313" key="3">
    <source>
        <dbReference type="Proteomes" id="UP000515291"/>
    </source>
</evidence>
<reference evidence="3" key="1">
    <citation type="journal article" date="2020" name="Mol. Plant Microbe">
        <title>Rhizobial microsymbionts of the narrowly endemic Oxytropis species growing in Kamchatka are characterized by significant genetic diversity and possess a set of genes that are associated with T3SS and T6SS secretion systems and can affect the development of symbiosis.</title>
        <authorList>
            <person name="Safronova V."/>
            <person name="Guro P."/>
            <person name="Sazanova A."/>
            <person name="Kuznetsova I."/>
            <person name="Belimov A."/>
            <person name="Yakubov V."/>
            <person name="Chirak E."/>
            <person name="Afonin A."/>
            <person name="Gogolev Y."/>
            <person name="Andronov E."/>
            <person name="Tikhonovich I."/>
        </authorList>
    </citation>
    <scope>NUCLEOTIDE SEQUENCE [LARGE SCALE GENOMIC DNA]</scope>
    <source>
        <strain evidence="3">581</strain>
    </source>
</reference>
<proteinExistence type="predicted"/>
<dbReference type="InterPro" id="IPR029068">
    <property type="entry name" value="Glyas_Bleomycin-R_OHBP_Dase"/>
</dbReference>
<name>A0A7G6TV84_9BRAD</name>
<sequence length="130" mass="14209">MIDHISIAVSNLERAVAFYERSFAPLGMTRLVTRPAMVGFGKTYPEVWINLRAGMAPLPLDSGVHLCLRARTMDEVDAFYAAAMAAGGVSESAPSLRPHDRVRYYATFIADADGNRIEVVTFPKDDATTS</sequence>
<dbReference type="AlphaFoldDB" id="A0A7G6TV84"/>
<dbReference type="SUPFAM" id="SSF54593">
    <property type="entry name" value="Glyoxalase/Bleomycin resistance protein/Dihydroxybiphenyl dioxygenase"/>
    <property type="match status" value="1"/>
</dbReference>
<evidence type="ECO:0000259" key="1">
    <source>
        <dbReference type="PROSITE" id="PS51819"/>
    </source>
</evidence>
<accession>A0A7G6TV84</accession>
<dbReference type="InterPro" id="IPR004360">
    <property type="entry name" value="Glyas_Fos-R_dOase_dom"/>
</dbReference>
<organism evidence="2 3">
    <name type="scientific">Tardiphaga robiniae</name>
    <dbReference type="NCBI Taxonomy" id="943830"/>
    <lineage>
        <taxon>Bacteria</taxon>
        <taxon>Pseudomonadati</taxon>
        <taxon>Pseudomonadota</taxon>
        <taxon>Alphaproteobacteria</taxon>
        <taxon>Hyphomicrobiales</taxon>
        <taxon>Nitrobacteraceae</taxon>
        <taxon>Tardiphaga</taxon>
    </lineage>
</organism>
<dbReference type="InterPro" id="IPR037523">
    <property type="entry name" value="VOC_core"/>
</dbReference>
<dbReference type="KEGG" id="trb:HB776_05030"/>
<dbReference type="Gene3D" id="3.10.180.10">
    <property type="entry name" value="2,3-Dihydroxybiphenyl 1,2-Dioxygenase, domain 1"/>
    <property type="match status" value="1"/>
</dbReference>
<dbReference type="RefSeq" id="WP_184515706.1">
    <property type="nucleotide sequence ID" value="NZ_CP050292.1"/>
</dbReference>
<gene>
    <name evidence="2" type="ORF">HB776_05030</name>
</gene>
<dbReference type="PROSITE" id="PS51819">
    <property type="entry name" value="VOC"/>
    <property type="match status" value="1"/>
</dbReference>
<dbReference type="Proteomes" id="UP000515291">
    <property type="component" value="Chromosome"/>
</dbReference>
<dbReference type="PANTHER" id="PTHR35006">
    <property type="entry name" value="GLYOXALASE FAMILY PROTEIN (AFU_ORTHOLOGUE AFUA_5G14830)"/>
    <property type="match status" value="1"/>
</dbReference>
<feature type="domain" description="VOC" evidence="1">
    <location>
        <begin position="1"/>
        <end position="122"/>
    </location>
</feature>
<dbReference type="Pfam" id="PF00903">
    <property type="entry name" value="Glyoxalase"/>
    <property type="match status" value="1"/>
</dbReference>